<dbReference type="RefSeq" id="WP_285974144.1">
    <property type="nucleotide sequence ID" value="NZ_CP127294.1"/>
</dbReference>
<dbReference type="InterPro" id="IPR004839">
    <property type="entry name" value="Aminotransferase_I/II_large"/>
</dbReference>
<dbReference type="InterPro" id="IPR051446">
    <property type="entry name" value="HTH_trans_reg/aminotransferase"/>
</dbReference>
<dbReference type="AlphaFoldDB" id="A0A9Y2IQT8"/>
<dbReference type="InterPro" id="IPR036390">
    <property type="entry name" value="WH_DNA-bd_sf"/>
</dbReference>
<dbReference type="SUPFAM" id="SSF46785">
    <property type="entry name" value="Winged helix' DNA-binding domain"/>
    <property type="match status" value="1"/>
</dbReference>
<comment type="similarity">
    <text evidence="1">In the C-terminal section; belongs to the class-I pyridoxal-phosphate-dependent aminotransferase family.</text>
</comment>
<reference evidence="7 8" key="1">
    <citation type="submission" date="2023-06" db="EMBL/GenBank/DDBJ databases">
        <authorList>
            <person name="Oyuntsetseg B."/>
            <person name="Kim S.B."/>
        </authorList>
    </citation>
    <scope>NUCLEOTIDE SEQUENCE [LARGE SCALE GENOMIC DNA]</scope>
    <source>
        <strain evidence="7 8">2-15</strain>
    </source>
</reference>
<dbReference type="EMBL" id="CP127294">
    <property type="protein sequence ID" value="WIX83595.1"/>
    <property type="molecule type" value="Genomic_DNA"/>
</dbReference>
<dbReference type="GO" id="GO:0003677">
    <property type="term" value="F:DNA binding"/>
    <property type="evidence" value="ECO:0007669"/>
    <property type="project" value="UniProtKB-KW"/>
</dbReference>
<keyword evidence="7" id="KW-0032">Aminotransferase</keyword>
<dbReference type="KEGG" id="acab:QRX50_23980"/>
<evidence type="ECO:0000256" key="2">
    <source>
        <dbReference type="ARBA" id="ARBA00022898"/>
    </source>
</evidence>
<dbReference type="Proteomes" id="UP001236014">
    <property type="component" value="Chromosome"/>
</dbReference>
<evidence type="ECO:0000256" key="5">
    <source>
        <dbReference type="ARBA" id="ARBA00023163"/>
    </source>
</evidence>
<keyword evidence="2" id="KW-0663">Pyridoxal phosphate</keyword>
<keyword evidence="3" id="KW-0805">Transcription regulation</keyword>
<evidence type="ECO:0000259" key="6">
    <source>
        <dbReference type="PROSITE" id="PS50949"/>
    </source>
</evidence>
<protein>
    <submittedName>
        <fullName evidence="7">PLP-dependent aminotransferase family protein</fullName>
    </submittedName>
</protein>
<evidence type="ECO:0000313" key="8">
    <source>
        <dbReference type="Proteomes" id="UP001236014"/>
    </source>
</evidence>
<dbReference type="CDD" id="cd00609">
    <property type="entry name" value="AAT_like"/>
    <property type="match status" value="1"/>
</dbReference>
<dbReference type="InterPro" id="IPR000524">
    <property type="entry name" value="Tscrpt_reg_HTH_GntR"/>
</dbReference>
<feature type="domain" description="HTH gntR-type" evidence="6">
    <location>
        <begin position="15"/>
        <end position="83"/>
    </location>
</feature>
<dbReference type="Pfam" id="PF00155">
    <property type="entry name" value="Aminotran_1_2"/>
    <property type="match status" value="1"/>
</dbReference>
<proteinExistence type="inferred from homology"/>
<keyword evidence="7" id="KW-0808">Transferase</keyword>
<dbReference type="InterPro" id="IPR015421">
    <property type="entry name" value="PyrdxlP-dep_Trfase_major"/>
</dbReference>
<evidence type="ECO:0000256" key="3">
    <source>
        <dbReference type="ARBA" id="ARBA00023015"/>
    </source>
</evidence>
<evidence type="ECO:0000256" key="4">
    <source>
        <dbReference type="ARBA" id="ARBA00023125"/>
    </source>
</evidence>
<dbReference type="PRINTS" id="PR00035">
    <property type="entry name" value="HTHGNTR"/>
</dbReference>
<dbReference type="Gene3D" id="3.40.640.10">
    <property type="entry name" value="Type I PLP-dependent aspartate aminotransferase-like (Major domain)"/>
    <property type="match status" value="1"/>
</dbReference>
<keyword evidence="8" id="KW-1185">Reference proteome</keyword>
<dbReference type="Pfam" id="PF00392">
    <property type="entry name" value="GntR"/>
    <property type="match status" value="1"/>
</dbReference>
<organism evidence="7 8">
    <name type="scientific">Amycolatopsis carbonis</name>
    <dbReference type="NCBI Taxonomy" id="715471"/>
    <lineage>
        <taxon>Bacteria</taxon>
        <taxon>Bacillati</taxon>
        <taxon>Actinomycetota</taxon>
        <taxon>Actinomycetes</taxon>
        <taxon>Pseudonocardiales</taxon>
        <taxon>Pseudonocardiaceae</taxon>
        <taxon>Amycolatopsis</taxon>
    </lineage>
</organism>
<evidence type="ECO:0000313" key="7">
    <source>
        <dbReference type="EMBL" id="WIX83595.1"/>
    </source>
</evidence>
<sequence length="461" mass="48974">MSSLGIDLHLEAGGEPRARSIEAALREAVTSGRLPAGTRLPGTRSLADDLGIARGTVVEAYAQLVAEGWLVSTTGSGTRVAETRLPAAKAVPEVEPRLLDLRPGRPDLSLFPHTLWSASVKRTLAAAGPSSLDYGDPAGSRLLREAVATYVSRTRGVRAEAEAVVITTGFTHGLALLARALRESGLSVIGTEDPGLVHHRRLIHGAGLATAPLPVGPFGADPAALDPDVRAVLLTPAHQHPRGVVLSPDLRTAFLDRARARDGFVIEDDYDGEFRYDKQPVGALQALDPSRVVFAGSTSKSLAPGLRLGWLVLPPRLRIPVLDALAVTGASVGAPGQLALADLLRRGDYDRHVRRARATYQKRRAELATRLATLTDVPLDGVPAGLHALLPLASWQEEKRLVDTGLHAGVRLLGLHTSGYWHGTDPRAGLVLGYATPPQHSWHPALDTLARLLEGAEIAAW</sequence>
<accession>A0A9Y2IQT8</accession>
<dbReference type="SUPFAM" id="SSF53383">
    <property type="entry name" value="PLP-dependent transferases"/>
    <property type="match status" value="1"/>
</dbReference>
<dbReference type="PANTHER" id="PTHR46577">
    <property type="entry name" value="HTH-TYPE TRANSCRIPTIONAL REGULATORY PROTEIN GABR"/>
    <property type="match status" value="1"/>
</dbReference>
<dbReference type="PROSITE" id="PS50949">
    <property type="entry name" value="HTH_GNTR"/>
    <property type="match status" value="1"/>
</dbReference>
<dbReference type="InterPro" id="IPR015424">
    <property type="entry name" value="PyrdxlP-dep_Trfase"/>
</dbReference>
<gene>
    <name evidence="7" type="ORF">QRX50_23980</name>
</gene>
<dbReference type="CDD" id="cd07377">
    <property type="entry name" value="WHTH_GntR"/>
    <property type="match status" value="1"/>
</dbReference>
<keyword evidence="5" id="KW-0804">Transcription</keyword>
<evidence type="ECO:0000256" key="1">
    <source>
        <dbReference type="ARBA" id="ARBA00005384"/>
    </source>
</evidence>
<dbReference type="Gene3D" id="1.10.10.10">
    <property type="entry name" value="Winged helix-like DNA-binding domain superfamily/Winged helix DNA-binding domain"/>
    <property type="match status" value="1"/>
</dbReference>
<dbReference type="GO" id="GO:0003700">
    <property type="term" value="F:DNA-binding transcription factor activity"/>
    <property type="evidence" value="ECO:0007669"/>
    <property type="project" value="InterPro"/>
</dbReference>
<dbReference type="PANTHER" id="PTHR46577:SF1">
    <property type="entry name" value="HTH-TYPE TRANSCRIPTIONAL REGULATORY PROTEIN GABR"/>
    <property type="match status" value="1"/>
</dbReference>
<dbReference type="GO" id="GO:0030170">
    <property type="term" value="F:pyridoxal phosphate binding"/>
    <property type="evidence" value="ECO:0007669"/>
    <property type="project" value="InterPro"/>
</dbReference>
<dbReference type="SMART" id="SM00345">
    <property type="entry name" value="HTH_GNTR"/>
    <property type="match status" value="1"/>
</dbReference>
<keyword evidence="4" id="KW-0238">DNA-binding</keyword>
<name>A0A9Y2IQT8_9PSEU</name>
<dbReference type="InterPro" id="IPR036388">
    <property type="entry name" value="WH-like_DNA-bd_sf"/>
</dbReference>
<dbReference type="GO" id="GO:0008483">
    <property type="term" value="F:transaminase activity"/>
    <property type="evidence" value="ECO:0007669"/>
    <property type="project" value="UniProtKB-KW"/>
</dbReference>